<feature type="compositionally biased region" description="Polar residues" evidence="2">
    <location>
        <begin position="40"/>
        <end position="55"/>
    </location>
</feature>
<feature type="region of interest" description="Disordered" evidence="2">
    <location>
        <begin position="463"/>
        <end position="485"/>
    </location>
</feature>
<feature type="compositionally biased region" description="Basic and acidic residues" evidence="2">
    <location>
        <begin position="304"/>
        <end position="332"/>
    </location>
</feature>
<feature type="region of interest" description="Disordered" evidence="2">
    <location>
        <begin position="1"/>
        <end position="23"/>
    </location>
</feature>
<feature type="coiled-coil region" evidence="1">
    <location>
        <begin position="89"/>
        <end position="116"/>
    </location>
</feature>
<name>A0A7S4L0P2_GUITH</name>
<protein>
    <submittedName>
        <fullName evidence="3">Uncharacterized protein</fullName>
    </submittedName>
</protein>
<organism evidence="3">
    <name type="scientific">Guillardia theta</name>
    <name type="common">Cryptophyte</name>
    <name type="synonym">Cryptomonas phi</name>
    <dbReference type="NCBI Taxonomy" id="55529"/>
    <lineage>
        <taxon>Eukaryota</taxon>
        <taxon>Cryptophyceae</taxon>
        <taxon>Pyrenomonadales</taxon>
        <taxon>Geminigeraceae</taxon>
        <taxon>Guillardia</taxon>
    </lineage>
</organism>
<sequence length="538" mass="61600">MSRPGTKGSNPSGKVMNADDGIQEVVPLSLQKLRELADSLRSSMPEENNVGSPSPSRVGRKGRSRQDRSRKRQVAMDQGMQSQLGAMEVESLQAMVKQTEAKLQELSVEHDRMIAEGKEQQQAFIRREVQYQSQIKRMKELLEKAISSRGNENNGMPRLREMHEKIMQKLAEKQDATKTLMMKQEKEMLKIFRSKLFEVEDKLKKTGGKKNNEAVGGIPRSWLERATKLARELEHYKEESIRLDAENERLTKESTRLQAEYHSHEDDVRYLESQLVALKKENLKLKKDREDAATVSMRAFLATDHSKRQRSQEEERPPAEDGSKPQESKQMEEEAYAQIEKVKVSISRMRKLIEDERARLREVRTAHVKELASRTELESFLRDCLADVKKQITRHKMESLDKIAQTKHNTASSLHETEDQKEERDRVLELLLSQERVITLLFEKTFPDQASMKLFGGPRLKREMDTNSTVDGSMTQTDKLDASTYGRDSSMQVTSISYFHGAFASSHHKLSSAPSRLLHAVLSAMTLAPHAFTDPSRP</sequence>
<dbReference type="PANTHER" id="PTHR40515">
    <property type="entry name" value="CILIA- AND FLAGELLA-ASSOCIATED PROTEIN 157"/>
    <property type="match status" value="1"/>
</dbReference>
<dbReference type="AlphaFoldDB" id="A0A7S4L0P2"/>
<dbReference type="EMBL" id="HBKN01027614">
    <property type="protein sequence ID" value="CAE2310964.1"/>
    <property type="molecule type" value="Transcribed_RNA"/>
</dbReference>
<feature type="compositionally biased region" description="Polar residues" evidence="2">
    <location>
        <begin position="466"/>
        <end position="477"/>
    </location>
</feature>
<feature type="region of interest" description="Disordered" evidence="2">
    <location>
        <begin position="36"/>
        <end position="81"/>
    </location>
</feature>
<accession>A0A7S4L0P2</accession>
<feature type="compositionally biased region" description="Basic residues" evidence="2">
    <location>
        <begin position="58"/>
        <end position="73"/>
    </location>
</feature>
<dbReference type="PANTHER" id="PTHR40515:SF1">
    <property type="entry name" value="CILIA- AND FLAGELLA-ASSOCIATED PROTEIN 157"/>
    <property type="match status" value="1"/>
</dbReference>
<gene>
    <name evidence="3" type="ORF">GTHE00462_LOCUS21357</name>
</gene>
<evidence type="ECO:0000256" key="1">
    <source>
        <dbReference type="SAM" id="Coils"/>
    </source>
</evidence>
<proteinExistence type="predicted"/>
<reference evidence="3" key="1">
    <citation type="submission" date="2021-01" db="EMBL/GenBank/DDBJ databases">
        <authorList>
            <person name="Corre E."/>
            <person name="Pelletier E."/>
            <person name="Niang G."/>
            <person name="Scheremetjew M."/>
            <person name="Finn R."/>
            <person name="Kale V."/>
            <person name="Holt S."/>
            <person name="Cochrane G."/>
            <person name="Meng A."/>
            <person name="Brown T."/>
            <person name="Cohen L."/>
        </authorList>
    </citation>
    <scope>NUCLEOTIDE SEQUENCE</scope>
    <source>
        <strain evidence="3">CCMP 2712</strain>
    </source>
</reference>
<feature type="coiled-coil region" evidence="1">
    <location>
        <begin position="226"/>
        <end position="288"/>
    </location>
</feature>
<feature type="region of interest" description="Disordered" evidence="2">
    <location>
        <begin position="299"/>
        <end position="334"/>
    </location>
</feature>
<evidence type="ECO:0000256" key="2">
    <source>
        <dbReference type="SAM" id="MobiDB-lite"/>
    </source>
</evidence>
<evidence type="ECO:0000313" key="3">
    <source>
        <dbReference type="EMBL" id="CAE2310964.1"/>
    </source>
</evidence>
<keyword evidence="1" id="KW-0175">Coiled coil</keyword>